<dbReference type="AlphaFoldDB" id="A0A0F4YHY4"/>
<comment type="caution">
    <text evidence="2">The sequence shown here is derived from an EMBL/GenBank/DDBJ whole genome shotgun (WGS) entry which is preliminary data.</text>
</comment>
<evidence type="ECO:0000313" key="3">
    <source>
        <dbReference type="Proteomes" id="UP000053958"/>
    </source>
</evidence>
<gene>
    <name evidence="2" type="ORF">T310_9079</name>
</gene>
<dbReference type="EMBL" id="LASV01000689">
    <property type="protein sequence ID" value="KKA17223.1"/>
    <property type="molecule type" value="Genomic_DNA"/>
</dbReference>
<protein>
    <submittedName>
        <fullName evidence="2">Uncharacterized protein</fullName>
    </submittedName>
</protein>
<dbReference type="GeneID" id="25321102"/>
<dbReference type="RefSeq" id="XP_013323835.1">
    <property type="nucleotide sequence ID" value="XM_013468381.1"/>
</dbReference>
<accession>A0A0F4YHY4</accession>
<name>A0A0F4YHY4_RASE3</name>
<keyword evidence="3" id="KW-1185">Reference proteome</keyword>
<proteinExistence type="predicted"/>
<sequence>KRASMGRWKQRALERAGNGLEPCARARTRSLLRLTALTLALQLRRLIIIILLLVIISALPPSWRPEMQLLSIQRPAHNPGTACVEQDRTIMQAVIASLQCFDLIDYLLFAYFFLESSTGLGQGRGA</sequence>
<reference evidence="2 3" key="1">
    <citation type="submission" date="2015-04" db="EMBL/GenBank/DDBJ databases">
        <authorList>
            <person name="Heijne W.H."/>
            <person name="Fedorova N.D."/>
            <person name="Nierman W.C."/>
            <person name="Vollebregt A.W."/>
            <person name="Zhao Z."/>
            <person name="Wu L."/>
            <person name="Kumar M."/>
            <person name="Stam H."/>
            <person name="van den Berg M.A."/>
            <person name="Pel H.J."/>
        </authorList>
    </citation>
    <scope>NUCLEOTIDE SEQUENCE [LARGE SCALE GENOMIC DNA]</scope>
    <source>
        <strain evidence="2 3">CBS 393.64</strain>
    </source>
</reference>
<dbReference type="Proteomes" id="UP000053958">
    <property type="component" value="Unassembled WGS sequence"/>
</dbReference>
<feature type="transmembrane region" description="Helical" evidence="1">
    <location>
        <begin position="34"/>
        <end position="59"/>
    </location>
</feature>
<evidence type="ECO:0000313" key="2">
    <source>
        <dbReference type="EMBL" id="KKA17223.1"/>
    </source>
</evidence>
<organism evidence="2 3">
    <name type="scientific">Rasamsonia emersonii (strain ATCC 16479 / CBS 393.64 / IMI 116815)</name>
    <dbReference type="NCBI Taxonomy" id="1408163"/>
    <lineage>
        <taxon>Eukaryota</taxon>
        <taxon>Fungi</taxon>
        <taxon>Dikarya</taxon>
        <taxon>Ascomycota</taxon>
        <taxon>Pezizomycotina</taxon>
        <taxon>Eurotiomycetes</taxon>
        <taxon>Eurotiomycetidae</taxon>
        <taxon>Eurotiales</taxon>
        <taxon>Trichocomaceae</taxon>
        <taxon>Rasamsonia</taxon>
    </lineage>
</organism>
<keyword evidence="1" id="KW-0812">Transmembrane</keyword>
<feature type="non-terminal residue" evidence="2">
    <location>
        <position position="1"/>
    </location>
</feature>
<keyword evidence="1" id="KW-0472">Membrane</keyword>
<evidence type="ECO:0000256" key="1">
    <source>
        <dbReference type="SAM" id="Phobius"/>
    </source>
</evidence>
<keyword evidence="1" id="KW-1133">Transmembrane helix</keyword>